<protein>
    <submittedName>
        <fullName evidence="1">Uncharacterized protein</fullName>
    </submittedName>
</protein>
<reference evidence="1 2" key="1">
    <citation type="journal article" date="2014" name="PLoS Genet.">
        <title>The Genome of Spironucleus salmonicida Highlights a Fish Pathogen Adapted to Fluctuating Environments.</title>
        <authorList>
            <person name="Xu F."/>
            <person name="Jerlstrom-Hultqvist J."/>
            <person name="Einarsson E."/>
            <person name="Astvaldsson A."/>
            <person name="Svard S.G."/>
            <person name="Andersson J.O."/>
        </authorList>
    </citation>
    <scope>NUCLEOTIDE SEQUENCE</scope>
    <source>
        <strain evidence="2">ATCC 50377</strain>
    </source>
</reference>
<proteinExistence type="predicted"/>
<gene>
    <name evidence="1" type="ORF">SS50377_17153</name>
    <name evidence="2" type="ORF">SS50377_28437</name>
</gene>
<sequence length="172" mass="20087">MIPKLNIPTNPTSLPIKPSSSFHSLLSNRTFEHLSEIKLTDVATNSKFKLGLTILHMLNTSSHYEVLTSRDGQNYKTSKVVTPEMVDMFAMQLRIKPEVMQKTLDTCKEDQLWQNELGSCYFAVLNYLDKHYKTSQIWEVENPWKLLDGKYFKDLEMEFEKVMKATPRSFRM</sequence>
<name>V6LR24_9EUKA</name>
<organism evidence="1">
    <name type="scientific">Spironucleus salmonicida</name>
    <dbReference type="NCBI Taxonomy" id="348837"/>
    <lineage>
        <taxon>Eukaryota</taxon>
        <taxon>Metamonada</taxon>
        <taxon>Diplomonadida</taxon>
        <taxon>Hexamitidae</taxon>
        <taxon>Hexamitinae</taxon>
        <taxon>Spironucleus</taxon>
    </lineage>
</organism>
<keyword evidence="3" id="KW-1185">Reference proteome</keyword>
<evidence type="ECO:0000313" key="3">
    <source>
        <dbReference type="Proteomes" id="UP000018208"/>
    </source>
</evidence>
<accession>V6LR24</accession>
<evidence type="ECO:0000313" key="1">
    <source>
        <dbReference type="EMBL" id="EST43209.1"/>
    </source>
</evidence>
<dbReference type="AlphaFoldDB" id="V6LR24"/>
<dbReference type="EMBL" id="AUWU02000009">
    <property type="protein sequence ID" value="KAH0569488.1"/>
    <property type="molecule type" value="Genomic_DNA"/>
</dbReference>
<dbReference type="Proteomes" id="UP000018208">
    <property type="component" value="Unassembled WGS sequence"/>
</dbReference>
<dbReference type="EMBL" id="KI546141">
    <property type="protein sequence ID" value="EST43209.1"/>
    <property type="molecule type" value="Genomic_DNA"/>
</dbReference>
<reference evidence="2" key="2">
    <citation type="submission" date="2020-12" db="EMBL/GenBank/DDBJ databases">
        <title>New Spironucleus salmonicida genome in near-complete chromosomes.</title>
        <authorList>
            <person name="Xu F."/>
            <person name="Kurt Z."/>
            <person name="Jimenez-Gonzalez A."/>
            <person name="Astvaldsson A."/>
            <person name="Andersson J.O."/>
            <person name="Svard S.G."/>
        </authorList>
    </citation>
    <scope>NUCLEOTIDE SEQUENCE</scope>
    <source>
        <strain evidence="2">ATCC 50377</strain>
    </source>
</reference>
<dbReference type="VEuPathDB" id="GiardiaDB:SS50377_28437"/>
<evidence type="ECO:0000313" key="2">
    <source>
        <dbReference type="EMBL" id="KAH0569488.1"/>
    </source>
</evidence>